<sequence>MRLLRIITWIALSTTTVIPILCDQISIPVKDLEYFARNEAAKRLDNFVLAVENVERLYHKIYPVKPPKVETDPDAAIDGNKIVNITFEYLDHGFRSRITRVKLMLKLIMERGNTLPDKGEGQNNFQTFGFKDEDQAIKWLRMLENLYQMIHEQKYRLGSLHRWIEQDLIKGDPKNWAKNPLSVAMKIVHARINLNNPKMVEFNSFQRHLWTSFLEETEDIFADLQTETDTVLKLFLANKLPLAKATSFEFDFDFRPHLQRFSDWFNGWYKGVRFLRETYEAIPTFPKAPLVHYLSVGHLSKEPDYDTNSRSSILSSFNIYEPPSALSDISAPLRVEQLAYEPDPNISCTELDGGVSKIPEVNICRKTWWI</sequence>
<comment type="caution">
    <text evidence="2">The sequence shown here is derived from an EMBL/GenBank/DDBJ whole genome shotgun (WGS) entry which is preliminary data.</text>
</comment>
<gene>
    <name evidence="2" type="ORF">TWF694_000461</name>
</gene>
<feature type="signal peptide" evidence="1">
    <location>
        <begin position="1"/>
        <end position="22"/>
    </location>
</feature>
<accession>A0AAV9XS16</accession>
<organism evidence="2 3">
    <name type="scientific">Orbilia ellipsospora</name>
    <dbReference type="NCBI Taxonomy" id="2528407"/>
    <lineage>
        <taxon>Eukaryota</taxon>
        <taxon>Fungi</taxon>
        <taxon>Dikarya</taxon>
        <taxon>Ascomycota</taxon>
        <taxon>Pezizomycotina</taxon>
        <taxon>Orbiliomycetes</taxon>
        <taxon>Orbiliales</taxon>
        <taxon>Orbiliaceae</taxon>
        <taxon>Orbilia</taxon>
    </lineage>
</organism>
<evidence type="ECO:0008006" key="4">
    <source>
        <dbReference type="Google" id="ProtNLM"/>
    </source>
</evidence>
<dbReference type="Proteomes" id="UP001365542">
    <property type="component" value="Unassembled WGS sequence"/>
</dbReference>
<protein>
    <recommendedName>
        <fullName evidence="4">Secreted protein</fullName>
    </recommendedName>
</protein>
<evidence type="ECO:0000256" key="1">
    <source>
        <dbReference type="SAM" id="SignalP"/>
    </source>
</evidence>
<name>A0AAV9XS16_9PEZI</name>
<evidence type="ECO:0000313" key="3">
    <source>
        <dbReference type="Proteomes" id="UP001365542"/>
    </source>
</evidence>
<evidence type="ECO:0000313" key="2">
    <source>
        <dbReference type="EMBL" id="KAK6543727.1"/>
    </source>
</evidence>
<reference evidence="2 3" key="1">
    <citation type="submission" date="2019-10" db="EMBL/GenBank/DDBJ databases">
        <authorList>
            <person name="Palmer J.M."/>
        </authorList>
    </citation>
    <scope>NUCLEOTIDE SEQUENCE [LARGE SCALE GENOMIC DNA]</scope>
    <source>
        <strain evidence="2 3">TWF694</strain>
    </source>
</reference>
<dbReference type="AlphaFoldDB" id="A0AAV9XS16"/>
<keyword evidence="3" id="KW-1185">Reference proteome</keyword>
<feature type="chain" id="PRO_5043530331" description="Secreted protein" evidence="1">
    <location>
        <begin position="23"/>
        <end position="370"/>
    </location>
</feature>
<keyword evidence="1" id="KW-0732">Signal</keyword>
<dbReference type="EMBL" id="JAVHJO010000001">
    <property type="protein sequence ID" value="KAK6543727.1"/>
    <property type="molecule type" value="Genomic_DNA"/>
</dbReference>
<proteinExistence type="predicted"/>